<feature type="domain" description="Transposase IS200-like" evidence="1">
    <location>
        <begin position="9"/>
        <end position="123"/>
    </location>
</feature>
<accession>A0ABW4W2H6</accession>
<dbReference type="InterPro" id="IPR002686">
    <property type="entry name" value="Transposase_17"/>
</dbReference>
<protein>
    <submittedName>
        <fullName evidence="2">Transposase</fullName>
    </submittedName>
</protein>
<dbReference type="SMART" id="SM01321">
    <property type="entry name" value="Y1_Tnp"/>
    <property type="match status" value="1"/>
</dbReference>
<dbReference type="InterPro" id="IPR036515">
    <property type="entry name" value="Transposase_17_sf"/>
</dbReference>
<name>A0ABW4W2H6_9BACI</name>
<reference evidence="3" key="1">
    <citation type="journal article" date="2019" name="Int. J. Syst. Evol. Microbiol.">
        <title>The Global Catalogue of Microorganisms (GCM) 10K type strain sequencing project: providing services to taxonomists for standard genome sequencing and annotation.</title>
        <authorList>
            <consortium name="The Broad Institute Genomics Platform"/>
            <consortium name="The Broad Institute Genome Sequencing Center for Infectious Disease"/>
            <person name="Wu L."/>
            <person name="Ma J."/>
        </authorList>
    </citation>
    <scope>NUCLEOTIDE SEQUENCE [LARGE SCALE GENOMIC DNA]</scope>
    <source>
        <strain evidence="3">R28</strain>
    </source>
</reference>
<organism evidence="2 3">
    <name type="scientific">Ornithinibacillus salinisoli</name>
    <dbReference type="NCBI Taxonomy" id="1848459"/>
    <lineage>
        <taxon>Bacteria</taxon>
        <taxon>Bacillati</taxon>
        <taxon>Bacillota</taxon>
        <taxon>Bacilli</taxon>
        <taxon>Bacillales</taxon>
        <taxon>Bacillaceae</taxon>
        <taxon>Ornithinibacillus</taxon>
    </lineage>
</organism>
<dbReference type="SUPFAM" id="SSF143422">
    <property type="entry name" value="Transposase IS200-like"/>
    <property type="match status" value="1"/>
</dbReference>
<evidence type="ECO:0000313" key="2">
    <source>
        <dbReference type="EMBL" id="MFD2044772.1"/>
    </source>
</evidence>
<evidence type="ECO:0000259" key="1">
    <source>
        <dbReference type="SMART" id="SM01321"/>
    </source>
</evidence>
<dbReference type="EMBL" id="JBHUHQ010000015">
    <property type="protein sequence ID" value="MFD2044772.1"/>
    <property type="molecule type" value="Genomic_DNA"/>
</dbReference>
<evidence type="ECO:0000313" key="3">
    <source>
        <dbReference type="Proteomes" id="UP001597383"/>
    </source>
</evidence>
<dbReference type="Proteomes" id="UP001597383">
    <property type="component" value="Unassembled WGS sequence"/>
</dbReference>
<comment type="caution">
    <text evidence="2">The sequence shown here is derived from an EMBL/GenBank/DDBJ whole genome shotgun (WGS) entry which is preliminary data.</text>
</comment>
<sequence length="191" mass="23022">MARKKRIWMPEYFYHIGSRGNRRDALFREVSDYETFLYILHHVNKASPIELASYCLMTNHFHLLMRSKYLPISKVMSLINKRYADYFNKKYDLTGHVFEKRYFDKPIGDNYGILRISQYIHLNPVEAGIVKNAENYRWSSYRYYLHSKNNRLLTMNTILDSFQGSLVEKREGYRKFVESEELRLEAESVYK</sequence>
<dbReference type="Pfam" id="PF01797">
    <property type="entry name" value="Y1_Tnp"/>
    <property type="match status" value="1"/>
</dbReference>
<dbReference type="PANTHER" id="PTHR34322">
    <property type="entry name" value="TRANSPOSASE, Y1_TNP DOMAIN-CONTAINING"/>
    <property type="match status" value="1"/>
</dbReference>
<keyword evidence="3" id="KW-1185">Reference proteome</keyword>
<proteinExistence type="predicted"/>
<dbReference type="PANTHER" id="PTHR34322:SF2">
    <property type="entry name" value="TRANSPOSASE IS200-LIKE DOMAIN-CONTAINING PROTEIN"/>
    <property type="match status" value="1"/>
</dbReference>
<dbReference type="RefSeq" id="WP_377555993.1">
    <property type="nucleotide sequence ID" value="NZ_JBHUHQ010000015.1"/>
</dbReference>
<gene>
    <name evidence="2" type="ORF">ACFSJF_10880</name>
</gene>
<dbReference type="Gene3D" id="3.30.70.1290">
    <property type="entry name" value="Transposase IS200-like"/>
    <property type="match status" value="1"/>
</dbReference>